<name>A0ACA9MVB3_9GLOM</name>
<feature type="non-terminal residue" evidence="1">
    <location>
        <position position="44"/>
    </location>
</feature>
<evidence type="ECO:0000313" key="1">
    <source>
        <dbReference type="EMBL" id="CAG8614933.1"/>
    </source>
</evidence>
<dbReference type="EMBL" id="CAJVPU010011469">
    <property type="protein sequence ID" value="CAG8614933.1"/>
    <property type="molecule type" value="Genomic_DNA"/>
</dbReference>
<comment type="caution">
    <text evidence="1">The sequence shown here is derived from an EMBL/GenBank/DDBJ whole genome shotgun (WGS) entry which is preliminary data.</text>
</comment>
<evidence type="ECO:0000313" key="2">
    <source>
        <dbReference type="Proteomes" id="UP000789702"/>
    </source>
</evidence>
<reference evidence="1" key="1">
    <citation type="submission" date="2021-06" db="EMBL/GenBank/DDBJ databases">
        <authorList>
            <person name="Kallberg Y."/>
            <person name="Tangrot J."/>
            <person name="Rosling A."/>
        </authorList>
    </citation>
    <scope>NUCLEOTIDE SEQUENCE</scope>
    <source>
        <strain evidence="1">IL203A</strain>
    </source>
</reference>
<gene>
    <name evidence="1" type="ORF">DHETER_LOCUS7786</name>
</gene>
<accession>A0ACA9MVB3</accession>
<dbReference type="Proteomes" id="UP000789702">
    <property type="component" value="Unassembled WGS sequence"/>
</dbReference>
<protein>
    <submittedName>
        <fullName evidence="1">13570_t:CDS:1</fullName>
    </submittedName>
</protein>
<organism evidence="1 2">
    <name type="scientific">Dentiscutata heterogama</name>
    <dbReference type="NCBI Taxonomy" id="1316150"/>
    <lineage>
        <taxon>Eukaryota</taxon>
        <taxon>Fungi</taxon>
        <taxon>Fungi incertae sedis</taxon>
        <taxon>Mucoromycota</taxon>
        <taxon>Glomeromycotina</taxon>
        <taxon>Glomeromycetes</taxon>
        <taxon>Diversisporales</taxon>
        <taxon>Gigasporaceae</taxon>
        <taxon>Dentiscutata</taxon>
    </lineage>
</organism>
<proteinExistence type="predicted"/>
<keyword evidence="2" id="KW-1185">Reference proteome</keyword>
<sequence>MNSNAESNPRDGNKEPCTILQLAPTTPAPAAMPDGPKPEALIDP</sequence>